<comment type="caution">
    <text evidence="1">The sequence shown here is derived from an EMBL/GenBank/DDBJ whole genome shotgun (WGS) entry which is preliminary data.</text>
</comment>
<sequence>LPPASCLLPPASCLLPPAPCLLNLMKAFVRENILYIDSESLPAYKKGGSIVRNSFYWALRSIACHARKGEDWEFDPEVWIALSRMLLCFAASGYLGHSETILEFTPDHPIPDELRSTSTYL</sequence>
<evidence type="ECO:0000313" key="2">
    <source>
        <dbReference type="Proteomes" id="UP001328733"/>
    </source>
</evidence>
<dbReference type="AlphaFoldDB" id="A0AAW9QT37"/>
<organism evidence="1 2">
    <name type="scientific">Pannus brasiliensis CCIBt3594</name>
    <dbReference type="NCBI Taxonomy" id="1427578"/>
    <lineage>
        <taxon>Bacteria</taxon>
        <taxon>Bacillati</taxon>
        <taxon>Cyanobacteriota</taxon>
        <taxon>Cyanophyceae</taxon>
        <taxon>Oscillatoriophycideae</taxon>
        <taxon>Chroococcales</taxon>
        <taxon>Microcystaceae</taxon>
        <taxon>Pannus</taxon>
    </lineage>
</organism>
<evidence type="ECO:0000313" key="1">
    <source>
        <dbReference type="EMBL" id="MEG3436876.1"/>
    </source>
</evidence>
<reference evidence="1 2" key="1">
    <citation type="submission" date="2024-01" db="EMBL/GenBank/DDBJ databases">
        <title>Genomic insights into the taxonomy and metabolism of the cyanobacterium Pannus brasiliensis CCIBt3594.</title>
        <authorList>
            <person name="Machado M."/>
            <person name="Botero N.B."/>
            <person name="Andreote A.P.D."/>
            <person name="Feitosa A.M.T."/>
            <person name="Popin R."/>
            <person name="Sivonen K."/>
            <person name="Fiore M.F."/>
        </authorList>
    </citation>
    <scope>NUCLEOTIDE SEQUENCE [LARGE SCALE GENOMIC DNA]</scope>
    <source>
        <strain evidence="1 2">CCIBt3594</strain>
    </source>
</reference>
<accession>A0AAW9QT37</accession>
<protein>
    <submittedName>
        <fullName evidence="1">Uncharacterized protein</fullName>
    </submittedName>
</protein>
<dbReference type="Proteomes" id="UP001328733">
    <property type="component" value="Unassembled WGS sequence"/>
</dbReference>
<dbReference type="EMBL" id="JBAFSM010000010">
    <property type="protein sequence ID" value="MEG3436876.1"/>
    <property type="molecule type" value="Genomic_DNA"/>
</dbReference>
<gene>
    <name evidence="1" type="ORF">V0288_07065</name>
</gene>
<name>A0AAW9QT37_9CHRO</name>
<keyword evidence="2" id="KW-1185">Reference proteome</keyword>
<feature type="non-terminal residue" evidence="1">
    <location>
        <position position="1"/>
    </location>
</feature>
<proteinExistence type="predicted"/>